<evidence type="ECO:0000256" key="2">
    <source>
        <dbReference type="ARBA" id="ARBA00022485"/>
    </source>
</evidence>
<dbReference type="PANTHER" id="PTHR30352:SF2">
    <property type="entry name" value="ANAEROBIC RIBONUCLEOSIDE-TRIPHOSPHATE REDUCTASE-ACTIVATING PROTEIN"/>
    <property type="match status" value="1"/>
</dbReference>
<evidence type="ECO:0000256" key="6">
    <source>
        <dbReference type="ARBA" id="ARBA00023014"/>
    </source>
</evidence>
<dbReference type="GO" id="GO:0051539">
    <property type="term" value="F:4 iron, 4 sulfur cluster binding"/>
    <property type="evidence" value="ECO:0007669"/>
    <property type="project" value="UniProtKB-KW"/>
</dbReference>
<dbReference type="NCBIfam" id="TIGR02491">
    <property type="entry name" value="NrdG"/>
    <property type="match status" value="1"/>
</dbReference>
<keyword evidence="2" id="KW-0004">4Fe-4S</keyword>
<name>A0A2V1IT62_9BACT</name>
<keyword evidence="4" id="KW-0479">Metal-binding</keyword>
<evidence type="ECO:0000256" key="4">
    <source>
        <dbReference type="ARBA" id="ARBA00022723"/>
    </source>
</evidence>
<dbReference type="SUPFAM" id="SSF102114">
    <property type="entry name" value="Radical SAM enzymes"/>
    <property type="match status" value="1"/>
</dbReference>
<dbReference type="InterPro" id="IPR058240">
    <property type="entry name" value="rSAM_sf"/>
</dbReference>
<comment type="cofactor">
    <cofactor evidence="1">
        <name>[4Fe-4S] cluster</name>
        <dbReference type="ChEBI" id="CHEBI:49883"/>
    </cofactor>
</comment>
<dbReference type="Proteomes" id="UP000244905">
    <property type="component" value="Unassembled WGS sequence"/>
</dbReference>
<dbReference type="InterPro" id="IPR013785">
    <property type="entry name" value="Aldolase_TIM"/>
</dbReference>
<comment type="caution">
    <text evidence="8">The sequence shown here is derived from an EMBL/GenBank/DDBJ whole genome shotgun (WGS) entry which is preliminary data.</text>
</comment>
<dbReference type="EC" id="1.97.1.-" evidence="7"/>
<evidence type="ECO:0000256" key="3">
    <source>
        <dbReference type="ARBA" id="ARBA00022691"/>
    </source>
</evidence>
<keyword evidence="5" id="KW-0408">Iron</keyword>
<dbReference type="InterPro" id="IPR034457">
    <property type="entry name" value="Organic_radical-activating"/>
</dbReference>
<dbReference type="RefSeq" id="WP_107030981.1">
    <property type="nucleotide sequence ID" value="NZ_CAJSYL010000055.1"/>
</dbReference>
<evidence type="ECO:0000313" key="9">
    <source>
        <dbReference type="Proteomes" id="UP000244905"/>
    </source>
</evidence>
<dbReference type="PIRSF" id="PIRSF000368">
    <property type="entry name" value="NrdG"/>
    <property type="match status" value="1"/>
</dbReference>
<dbReference type="InterPro" id="IPR012837">
    <property type="entry name" value="NrdG"/>
</dbReference>
<organism evidence="8 9">
    <name type="scientific">Duncaniella muris</name>
    <dbReference type="NCBI Taxonomy" id="2094150"/>
    <lineage>
        <taxon>Bacteria</taxon>
        <taxon>Pseudomonadati</taxon>
        <taxon>Bacteroidota</taxon>
        <taxon>Bacteroidia</taxon>
        <taxon>Bacteroidales</taxon>
        <taxon>Muribaculaceae</taxon>
        <taxon>Duncaniella</taxon>
    </lineage>
</organism>
<comment type="similarity">
    <text evidence="7">Belongs to the organic radical-activating enzymes family.</text>
</comment>
<dbReference type="InterPro" id="IPR007197">
    <property type="entry name" value="rSAM"/>
</dbReference>
<dbReference type="GeneID" id="82524816"/>
<dbReference type="EMBL" id="PUEC01000001">
    <property type="protein sequence ID" value="PWB04425.1"/>
    <property type="molecule type" value="Genomic_DNA"/>
</dbReference>
<keyword evidence="7" id="KW-0560">Oxidoreductase</keyword>
<dbReference type="SFLD" id="SFLDS00029">
    <property type="entry name" value="Radical_SAM"/>
    <property type="match status" value="1"/>
</dbReference>
<dbReference type="Gene3D" id="3.20.20.70">
    <property type="entry name" value="Aldolase class I"/>
    <property type="match status" value="1"/>
</dbReference>
<sequence length="158" mass="17422">MRILDIVPGTSVDGPGLRTAIYVAGCSHGCPGCHNPQSWNFGAGREMSIDEVMLEVIENDFDVTLTGGDPMYSAEQLIPLAARIKEAGKSIWCYSGFSYEAVMGNEPMRRLLEYVDVLVDGPFIEAQRDVHLLFRGSANQRLVDVARSAVGNVVEWEW</sequence>
<dbReference type="SFLD" id="SFLDF00299">
    <property type="entry name" value="anaerobic_ribonucleoside-triph"/>
    <property type="match status" value="1"/>
</dbReference>
<protein>
    <recommendedName>
        <fullName evidence="7">Anaerobic ribonucleoside-triphosphate reductase-activating protein</fullName>
        <ecNumber evidence="7">1.97.1.-</ecNumber>
    </recommendedName>
</protein>
<dbReference type="GO" id="GO:0043365">
    <property type="term" value="F:[formate-C-acetyltransferase]-activating enzyme activity"/>
    <property type="evidence" value="ECO:0007669"/>
    <property type="project" value="InterPro"/>
</dbReference>
<accession>A0A2V1IT62</accession>
<evidence type="ECO:0000256" key="5">
    <source>
        <dbReference type="ARBA" id="ARBA00023004"/>
    </source>
</evidence>
<reference evidence="9" key="1">
    <citation type="submission" date="2018-02" db="EMBL/GenBank/DDBJ databases">
        <authorList>
            <person name="Clavel T."/>
            <person name="Strowig T."/>
        </authorList>
    </citation>
    <scope>NUCLEOTIDE SEQUENCE [LARGE SCALE GENOMIC DNA]</scope>
    <source>
        <strain evidence="9">DSM 103720</strain>
    </source>
</reference>
<dbReference type="GO" id="GO:0004748">
    <property type="term" value="F:ribonucleoside-diphosphate reductase activity, thioredoxin disulfide as acceptor"/>
    <property type="evidence" value="ECO:0007669"/>
    <property type="project" value="TreeGrafter"/>
</dbReference>
<dbReference type="SFLD" id="SFLDG01066">
    <property type="entry name" value="organic_radical-activating_enz"/>
    <property type="match status" value="1"/>
</dbReference>
<gene>
    <name evidence="8" type="primary">nrdG</name>
    <name evidence="8" type="ORF">C5O23_00445</name>
</gene>
<proteinExistence type="inferred from homology"/>
<keyword evidence="9" id="KW-1185">Reference proteome</keyword>
<dbReference type="Pfam" id="PF13353">
    <property type="entry name" value="Fer4_12"/>
    <property type="match status" value="1"/>
</dbReference>
<dbReference type="PANTHER" id="PTHR30352">
    <property type="entry name" value="PYRUVATE FORMATE-LYASE-ACTIVATING ENZYME"/>
    <property type="match status" value="1"/>
</dbReference>
<keyword evidence="3" id="KW-0949">S-adenosyl-L-methionine</keyword>
<evidence type="ECO:0000256" key="1">
    <source>
        <dbReference type="ARBA" id="ARBA00001966"/>
    </source>
</evidence>
<comment type="function">
    <text evidence="7">Activation of anaerobic ribonucleoside-triphosphate reductase under anaerobic conditions by generation of an organic free radical, using S-adenosylmethionine and reduced flavodoxin as cosubstrates to produce 5'-deoxy-adenosine.</text>
</comment>
<evidence type="ECO:0000313" key="8">
    <source>
        <dbReference type="EMBL" id="PWB04425.1"/>
    </source>
</evidence>
<dbReference type="SFLD" id="SFLDG01063">
    <property type="entry name" value="activating_enzymes__group_1"/>
    <property type="match status" value="1"/>
</dbReference>
<keyword evidence="6" id="KW-0411">Iron-sulfur</keyword>
<dbReference type="GO" id="GO:0046872">
    <property type="term" value="F:metal ion binding"/>
    <property type="evidence" value="ECO:0007669"/>
    <property type="project" value="UniProtKB-KW"/>
</dbReference>
<evidence type="ECO:0000256" key="7">
    <source>
        <dbReference type="PIRNR" id="PIRNR000368"/>
    </source>
</evidence>
<dbReference type="AlphaFoldDB" id="A0A2V1IT62"/>